<dbReference type="GO" id="GO:0042301">
    <property type="term" value="F:phosphate ion binding"/>
    <property type="evidence" value="ECO:0007669"/>
    <property type="project" value="InterPro"/>
</dbReference>
<dbReference type="GO" id="GO:0035435">
    <property type="term" value="P:phosphate ion transmembrane transport"/>
    <property type="evidence" value="ECO:0007669"/>
    <property type="project" value="InterPro"/>
</dbReference>
<accession>A0A173LIZ1</accession>
<dbReference type="InterPro" id="IPR005673">
    <property type="entry name" value="ABC_phos-bd_PstS"/>
</dbReference>
<keyword evidence="5" id="KW-0732">Signal</keyword>
<dbReference type="Gene3D" id="3.40.190.10">
    <property type="entry name" value="Periplasmic binding protein-like II"/>
    <property type="match status" value="2"/>
</dbReference>
<dbReference type="GO" id="GO:0043190">
    <property type="term" value="C:ATP-binding cassette (ABC) transporter complex"/>
    <property type="evidence" value="ECO:0007669"/>
    <property type="project" value="InterPro"/>
</dbReference>
<dbReference type="STRING" id="499555.BJL86_0793"/>
<evidence type="ECO:0000313" key="7">
    <source>
        <dbReference type="EMBL" id="ANI91594.1"/>
    </source>
</evidence>
<evidence type="ECO:0000259" key="6">
    <source>
        <dbReference type="Pfam" id="PF12849"/>
    </source>
</evidence>
<dbReference type="PANTHER" id="PTHR42996:SF1">
    <property type="entry name" value="PHOSPHATE-BINDING PROTEIN PSTS"/>
    <property type="match status" value="1"/>
</dbReference>
<evidence type="ECO:0000256" key="2">
    <source>
        <dbReference type="ARBA" id="ARBA00022448"/>
    </source>
</evidence>
<keyword evidence="8" id="KW-1185">Reference proteome</keyword>
<dbReference type="NCBIfam" id="TIGR00975">
    <property type="entry name" value="3a0107s03"/>
    <property type="match status" value="1"/>
</dbReference>
<gene>
    <name evidence="7" type="ORF">BJL86_0793</name>
</gene>
<keyword evidence="3 4" id="KW-0592">Phosphate transport</keyword>
<reference evidence="7 8" key="1">
    <citation type="submission" date="2016-06" db="EMBL/GenBank/DDBJ databases">
        <title>Complete genome sequence of a saline-alkali tolerant type strain Dietzia timorensis ID05-A0528T.</title>
        <authorList>
            <person name="Wu X."/>
        </authorList>
    </citation>
    <scope>NUCLEOTIDE SEQUENCE [LARGE SCALE GENOMIC DNA]</scope>
    <source>
        <strain evidence="7 8">ID05-A0528</strain>
    </source>
</reference>
<dbReference type="CDD" id="cd13565">
    <property type="entry name" value="PBP2_PstS"/>
    <property type="match status" value="1"/>
</dbReference>
<name>A0A173LIZ1_9ACTN</name>
<dbReference type="OrthoDB" id="9801510at2"/>
<dbReference type="RefSeq" id="WP_156515390.1">
    <property type="nucleotide sequence ID" value="NZ_CP015961.1"/>
</dbReference>
<feature type="chain" id="PRO_5008008700" description="Phosphate-binding protein" evidence="5">
    <location>
        <begin position="22"/>
        <end position="367"/>
    </location>
</feature>
<dbReference type="AlphaFoldDB" id="A0A173LIZ1"/>
<evidence type="ECO:0000256" key="3">
    <source>
        <dbReference type="ARBA" id="ARBA00022592"/>
    </source>
</evidence>
<organism evidence="7 8">
    <name type="scientific">Dietzia timorensis</name>
    <dbReference type="NCBI Taxonomy" id="499555"/>
    <lineage>
        <taxon>Bacteria</taxon>
        <taxon>Bacillati</taxon>
        <taxon>Actinomycetota</taxon>
        <taxon>Actinomycetes</taxon>
        <taxon>Mycobacteriales</taxon>
        <taxon>Dietziaceae</taxon>
        <taxon>Dietzia</taxon>
    </lineage>
</organism>
<evidence type="ECO:0000256" key="1">
    <source>
        <dbReference type="ARBA" id="ARBA00008725"/>
    </source>
</evidence>
<sequence>MNTKRVGALLGIAAVASIGLAACSDDGGSTTTADGEECDVTSTIAASGATSQRNAMNVFSNEFDAQCGGQLDYNANGSGSGISEFIGGQSVFAGSDSPLKEEEAAQAEQACGAPAWNLPMVFGPIAVAYKLEGLDQPLTLSPQVMAQIFKGEIKKWNDPAIAELNEGVDIPDTDIVVIFRSDESGTTDNFQKYLDAAAGDAWGNGAGKTFQGGTGQGANGNDGVASAIANADGAITYTEWSFATGQNLDIANVTTSASEDEGVELNAETVGKTIDTAQLVNEEGNDLAIDTASFYEPTEAGAYPLVMPTYEIVCSKYEDVETGQAVKQFLKVAASEDVQAQLEDEGYIPVPEEFRQKLDTAIDAIEA</sequence>
<protein>
    <recommendedName>
        <fullName evidence="4">Phosphate-binding protein</fullName>
    </recommendedName>
</protein>
<dbReference type="SUPFAM" id="SSF53850">
    <property type="entry name" value="Periplasmic binding protein-like II"/>
    <property type="match status" value="1"/>
</dbReference>
<evidence type="ECO:0000256" key="5">
    <source>
        <dbReference type="SAM" id="SignalP"/>
    </source>
</evidence>
<dbReference type="PIRSF" id="PIRSF002756">
    <property type="entry name" value="PstS"/>
    <property type="match status" value="1"/>
</dbReference>
<dbReference type="KEGG" id="dtm:BJL86_0793"/>
<evidence type="ECO:0000256" key="4">
    <source>
        <dbReference type="PIRNR" id="PIRNR002756"/>
    </source>
</evidence>
<dbReference type="EMBL" id="CP015961">
    <property type="protein sequence ID" value="ANI91594.1"/>
    <property type="molecule type" value="Genomic_DNA"/>
</dbReference>
<dbReference type="InterPro" id="IPR024370">
    <property type="entry name" value="PBP_domain"/>
</dbReference>
<dbReference type="InterPro" id="IPR050962">
    <property type="entry name" value="Phosphate-bind_PstS"/>
</dbReference>
<keyword evidence="2 4" id="KW-0813">Transport</keyword>
<dbReference type="Proteomes" id="UP000186104">
    <property type="component" value="Chromosome"/>
</dbReference>
<evidence type="ECO:0000313" key="8">
    <source>
        <dbReference type="Proteomes" id="UP000186104"/>
    </source>
</evidence>
<dbReference type="Pfam" id="PF12849">
    <property type="entry name" value="PBP_like_2"/>
    <property type="match status" value="1"/>
</dbReference>
<proteinExistence type="inferred from homology"/>
<dbReference type="PANTHER" id="PTHR42996">
    <property type="entry name" value="PHOSPHATE-BINDING PROTEIN PSTS"/>
    <property type="match status" value="1"/>
</dbReference>
<dbReference type="PROSITE" id="PS51257">
    <property type="entry name" value="PROKAR_LIPOPROTEIN"/>
    <property type="match status" value="1"/>
</dbReference>
<comment type="similarity">
    <text evidence="1 4">Belongs to the PstS family.</text>
</comment>
<feature type="domain" description="PBP" evidence="6">
    <location>
        <begin position="42"/>
        <end position="336"/>
    </location>
</feature>
<feature type="signal peptide" evidence="5">
    <location>
        <begin position="1"/>
        <end position="21"/>
    </location>
</feature>